<evidence type="ECO:0000256" key="1">
    <source>
        <dbReference type="ARBA" id="ARBA00023125"/>
    </source>
</evidence>
<evidence type="ECO:0000256" key="2">
    <source>
        <dbReference type="PROSITE-ProRule" id="PRU00335"/>
    </source>
</evidence>
<proteinExistence type="predicted"/>
<dbReference type="PANTHER" id="PTHR30055:SF226">
    <property type="entry name" value="HTH-TYPE TRANSCRIPTIONAL REGULATOR PKSA"/>
    <property type="match status" value="1"/>
</dbReference>
<dbReference type="SUPFAM" id="SSF48498">
    <property type="entry name" value="Tetracyclin repressor-like, C-terminal domain"/>
    <property type="match status" value="1"/>
</dbReference>
<dbReference type="EMBL" id="LQMT02000030">
    <property type="protein sequence ID" value="ONF64596.1"/>
    <property type="molecule type" value="Genomic_DNA"/>
</dbReference>
<evidence type="ECO:0000313" key="4">
    <source>
        <dbReference type="EMBL" id="ONF64596.1"/>
    </source>
</evidence>
<reference evidence="4 5" key="1">
    <citation type="submission" date="2016-12" db="EMBL/GenBank/DDBJ databases">
        <title>Amycolatopsis keratiniphila subsp. keratiniphila genome sequencing and assembly.</title>
        <authorList>
            <person name="Mayilraj S."/>
            <person name="Kaur N."/>
        </authorList>
    </citation>
    <scope>NUCLEOTIDE SEQUENCE [LARGE SCALE GENOMIC DNA]</scope>
    <source>
        <strain evidence="4 5">DSM 44409</strain>
    </source>
</reference>
<feature type="DNA-binding region" description="H-T-H motif" evidence="2">
    <location>
        <begin position="36"/>
        <end position="55"/>
    </location>
</feature>
<evidence type="ECO:0000313" key="5">
    <source>
        <dbReference type="Proteomes" id="UP000076660"/>
    </source>
</evidence>
<dbReference type="Pfam" id="PF17940">
    <property type="entry name" value="TetR_C_31"/>
    <property type="match status" value="1"/>
</dbReference>
<dbReference type="GO" id="GO:0000976">
    <property type="term" value="F:transcription cis-regulatory region binding"/>
    <property type="evidence" value="ECO:0007669"/>
    <property type="project" value="TreeGrafter"/>
</dbReference>
<dbReference type="PROSITE" id="PS50977">
    <property type="entry name" value="HTH_TETR_2"/>
    <property type="match status" value="1"/>
</dbReference>
<gene>
    <name evidence="4" type="ORF">AVR91_0228385</name>
</gene>
<accession>A0A1W2LN75</accession>
<dbReference type="Pfam" id="PF00440">
    <property type="entry name" value="TetR_N"/>
    <property type="match status" value="1"/>
</dbReference>
<dbReference type="Gene3D" id="1.10.357.10">
    <property type="entry name" value="Tetracycline Repressor, domain 2"/>
    <property type="match status" value="1"/>
</dbReference>
<comment type="caution">
    <text evidence="4">The sequence shown here is derived from an EMBL/GenBank/DDBJ whole genome shotgun (WGS) entry which is preliminary data.</text>
</comment>
<evidence type="ECO:0000259" key="3">
    <source>
        <dbReference type="PROSITE" id="PS50977"/>
    </source>
</evidence>
<keyword evidence="1 2" id="KW-0238">DNA-binding</keyword>
<dbReference type="InterPro" id="IPR009057">
    <property type="entry name" value="Homeodomain-like_sf"/>
</dbReference>
<dbReference type="InterPro" id="IPR001647">
    <property type="entry name" value="HTH_TetR"/>
</dbReference>
<dbReference type="RefSeq" id="WP_063274009.1">
    <property type="nucleotide sequence ID" value="NZ_LQMT02000030.1"/>
</dbReference>
<dbReference type="InterPro" id="IPR050109">
    <property type="entry name" value="HTH-type_TetR-like_transc_reg"/>
</dbReference>
<sequence length="189" mass="19745">MTVAGSPAAARGRLVRQRLLEAAVALVPELGWSAVSTRILAERAGVTPSVVHYHFPSLQALMIEAVLGAMREVAVAFEPALEALETPADAVDALLASVGEYSGTDPMSLLFAEAYLAATRDDTLRQGIRELLAGLRTRFGGWLAQRGVADAEDTAAALLAAVDGLLLHRALGPGSGRIVSPAVLRRLVG</sequence>
<protein>
    <submittedName>
        <fullName evidence="4">TetR family transcriptional regulator</fullName>
    </submittedName>
</protein>
<dbReference type="InterPro" id="IPR036271">
    <property type="entry name" value="Tet_transcr_reg_TetR-rel_C_sf"/>
</dbReference>
<name>A0A1W2LN75_9PSEU</name>
<dbReference type="AlphaFoldDB" id="A0A1W2LN75"/>
<organism evidence="4 5">
    <name type="scientific">Amycolatopsis keratiniphila subsp. keratiniphila</name>
    <dbReference type="NCBI Taxonomy" id="227715"/>
    <lineage>
        <taxon>Bacteria</taxon>
        <taxon>Bacillati</taxon>
        <taxon>Actinomycetota</taxon>
        <taxon>Actinomycetes</taxon>
        <taxon>Pseudonocardiales</taxon>
        <taxon>Pseudonocardiaceae</taxon>
        <taxon>Amycolatopsis</taxon>
        <taxon>Amycolatopsis japonica group</taxon>
    </lineage>
</organism>
<dbReference type="PRINTS" id="PR00455">
    <property type="entry name" value="HTHTETR"/>
</dbReference>
<dbReference type="SUPFAM" id="SSF46689">
    <property type="entry name" value="Homeodomain-like"/>
    <property type="match status" value="1"/>
</dbReference>
<dbReference type="InterPro" id="IPR041583">
    <property type="entry name" value="TetR_C_31"/>
</dbReference>
<dbReference type="GO" id="GO:0003700">
    <property type="term" value="F:DNA-binding transcription factor activity"/>
    <property type="evidence" value="ECO:0007669"/>
    <property type="project" value="TreeGrafter"/>
</dbReference>
<feature type="domain" description="HTH tetR-type" evidence="3">
    <location>
        <begin position="13"/>
        <end position="73"/>
    </location>
</feature>
<dbReference type="Proteomes" id="UP000076660">
    <property type="component" value="Unassembled WGS sequence"/>
</dbReference>
<dbReference type="PANTHER" id="PTHR30055">
    <property type="entry name" value="HTH-TYPE TRANSCRIPTIONAL REGULATOR RUTR"/>
    <property type="match status" value="1"/>
</dbReference>